<keyword evidence="1" id="KW-0812">Transmembrane</keyword>
<dbReference type="PANTHER" id="PTHR12300:SF99">
    <property type="entry name" value="HVA22-LIKE PROTEIN F"/>
    <property type="match status" value="1"/>
</dbReference>
<gene>
    <name evidence="2" type="ORF">NE237_008277</name>
</gene>
<dbReference type="AlphaFoldDB" id="A0A9Q0JTQ5"/>
<keyword evidence="1" id="KW-1133">Transmembrane helix</keyword>
<evidence type="ECO:0000313" key="3">
    <source>
        <dbReference type="Proteomes" id="UP001141806"/>
    </source>
</evidence>
<dbReference type="Pfam" id="PF03134">
    <property type="entry name" value="TB2_DP1_HVA22"/>
    <property type="match status" value="1"/>
</dbReference>
<sequence>MGFLGAIARNFDSLIGPGVMLVYPLYSSVRAIESPSTLDDQQWLTYWILYSFITLFELSCWKVLAWFPLWPYIKLVCCLWLVLPIFNGAAYIYENYVRKYVKIGGFVNEDYPEEHRKVLQMMSLDGRKLVERYIEKHGPDALDRVIRAAEKEAKRR</sequence>
<dbReference type="OrthoDB" id="10009287at2759"/>
<evidence type="ECO:0000256" key="1">
    <source>
        <dbReference type="RuleBase" id="RU362006"/>
    </source>
</evidence>
<name>A0A9Q0JTQ5_9MAGN</name>
<proteinExistence type="inferred from homology"/>
<keyword evidence="1" id="KW-0472">Membrane</keyword>
<comment type="similarity">
    <text evidence="1">Belongs to the DP1 family.</text>
</comment>
<keyword evidence="3" id="KW-1185">Reference proteome</keyword>
<dbReference type="Proteomes" id="UP001141806">
    <property type="component" value="Unassembled WGS sequence"/>
</dbReference>
<protein>
    <recommendedName>
        <fullName evidence="1">HVA22-like protein</fullName>
    </recommendedName>
</protein>
<organism evidence="2 3">
    <name type="scientific">Protea cynaroides</name>
    <dbReference type="NCBI Taxonomy" id="273540"/>
    <lineage>
        <taxon>Eukaryota</taxon>
        <taxon>Viridiplantae</taxon>
        <taxon>Streptophyta</taxon>
        <taxon>Embryophyta</taxon>
        <taxon>Tracheophyta</taxon>
        <taxon>Spermatophyta</taxon>
        <taxon>Magnoliopsida</taxon>
        <taxon>Proteales</taxon>
        <taxon>Proteaceae</taxon>
        <taxon>Protea</taxon>
    </lineage>
</organism>
<feature type="transmembrane region" description="Helical" evidence="1">
    <location>
        <begin position="73"/>
        <end position="93"/>
    </location>
</feature>
<dbReference type="InterPro" id="IPR004345">
    <property type="entry name" value="TB2_DP1_HVA22"/>
</dbReference>
<dbReference type="EMBL" id="JAMYWD010000110">
    <property type="protein sequence ID" value="KAJ4949878.1"/>
    <property type="molecule type" value="Genomic_DNA"/>
</dbReference>
<dbReference type="PANTHER" id="PTHR12300">
    <property type="entry name" value="HVA22-LIKE PROTEINS"/>
    <property type="match status" value="1"/>
</dbReference>
<dbReference type="GO" id="GO:0016020">
    <property type="term" value="C:membrane"/>
    <property type="evidence" value="ECO:0007669"/>
    <property type="project" value="UniProtKB-SubCell"/>
</dbReference>
<reference evidence="2" key="1">
    <citation type="journal article" date="2023" name="Plant J.">
        <title>The genome of the king protea, Protea cynaroides.</title>
        <authorList>
            <person name="Chang J."/>
            <person name="Duong T.A."/>
            <person name="Schoeman C."/>
            <person name="Ma X."/>
            <person name="Roodt D."/>
            <person name="Barker N."/>
            <person name="Li Z."/>
            <person name="Van de Peer Y."/>
            <person name="Mizrachi E."/>
        </authorList>
    </citation>
    <scope>NUCLEOTIDE SEQUENCE</scope>
    <source>
        <tissue evidence="2">Young leaves</tissue>
    </source>
</reference>
<evidence type="ECO:0000313" key="2">
    <source>
        <dbReference type="EMBL" id="KAJ4949878.1"/>
    </source>
</evidence>
<comment type="caution">
    <text evidence="2">The sequence shown here is derived from an EMBL/GenBank/DDBJ whole genome shotgun (WGS) entry which is preliminary data.</text>
</comment>
<accession>A0A9Q0JTQ5</accession>
<comment type="subcellular location">
    <subcellularLocation>
        <location evidence="1">Membrane</location>
        <topology evidence="1">Multi-pass membrane protein</topology>
    </subcellularLocation>
</comment>
<feature type="transmembrane region" description="Helical" evidence="1">
    <location>
        <begin position="47"/>
        <end position="67"/>
    </location>
</feature>